<organism evidence="3 4">
    <name type="scientific">Popillia japonica</name>
    <name type="common">Japanese beetle</name>
    <dbReference type="NCBI Taxonomy" id="7064"/>
    <lineage>
        <taxon>Eukaryota</taxon>
        <taxon>Metazoa</taxon>
        <taxon>Ecdysozoa</taxon>
        <taxon>Arthropoda</taxon>
        <taxon>Hexapoda</taxon>
        <taxon>Insecta</taxon>
        <taxon>Pterygota</taxon>
        <taxon>Neoptera</taxon>
        <taxon>Endopterygota</taxon>
        <taxon>Coleoptera</taxon>
        <taxon>Polyphaga</taxon>
        <taxon>Scarabaeiformia</taxon>
        <taxon>Scarabaeidae</taxon>
        <taxon>Rutelinae</taxon>
        <taxon>Popillia</taxon>
    </lineage>
</organism>
<dbReference type="Pfam" id="PF01562">
    <property type="entry name" value="Pep_M12B_propep"/>
    <property type="match status" value="1"/>
</dbReference>
<feature type="domain" description="Peptidase M12B propeptide" evidence="2">
    <location>
        <begin position="65"/>
        <end position="139"/>
    </location>
</feature>
<dbReference type="AlphaFoldDB" id="A0AAW1LU55"/>
<evidence type="ECO:0000313" key="3">
    <source>
        <dbReference type="EMBL" id="KAK9737558.1"/>
    </source>
</evidence>
<keyword evidence="1" id="KW-1015">Disulfide bond</keyword>
<comment type="caution">
    <text evidence="3">The sequence shown here is derived from an EMBL/GenBank/DDBJ whole genome shotgun (WGS) entry which is preliminary data.</text>
</comment>
<dbReference type="EMBL" id="JASPKY010000098">
    <property type="protein sequence ID" value="KAK9737558.1"/>
    <property type="molecule type" value="Genomic_DNA"/>
</dbReference>
<dbReference type="InterPro" id="IPR002870">
    <property type="entry name" value="Peptidase_M12B_N"/>
</dbReference>
<keyword evidence="4" id="KW-1185">Reference proteome</keyword>
<evidence type="ECO:0000259" key="2">
    <source>
        <dbReference type="Pfam" id="PF01562"/>
    </source>
</evidence>
<name>A0AAW1LU55_POPJA</name>
<dbReference type="Proteomes" id="UP001458880">
    <property type="component" value="Unassembled WGS sequence"/>
</dbReference>
<proteinExistence type="predicted"/>
<sequence>MHTGIQLRIKTQGFSNYYEQVPRFIQTSKVRVHKHMTIEELRSTFHVDSHDLVPEYDVVQIHEVTRSKRSIQSTQDNSITKSATINADRTKIGKENLNLQSGSVQSSEDRTTLKLSAFGRQLHLNLVPNEGLFSKGGLKIWTVEPNATSQHGVEYVEHPETRSTVKADVSVKRESFLAN</sequence>
<gene>
    <name evidence="3" type="ORF">QE152_g10579</name>
</gene>
<accession>A0AAW1LU55</accession>
<evidence type="ECO:0000313" key="4">
    <source>
        <dbReference type="Proteomes" id="UP001458880"/>
    </source>
</evidence>
<protein>
    <submittedName>
        <fullName evidence="3">Reprolysin family propeptide</fullName>
    </submittedName>
</protein>
<reference evidence="3 4" key="1">
    <citation type="journal article" date="2024" name="BMC Genomics">
        <title>De novo assembly and annotation of Popillia japonica's genome with initial clues to its potential as an invasive pest.</title>
        <authorList>
            <person name="Cucini C."/>
            <person name="Boschi S."/>
            <person name="Funari R."/>
            <person name="Cardaioli E."/>
            <person name="Iannotti N."/>
            <person name="Marturano G."/>
            <person name="Paoli F."/>
            <person name="Bruttini M."/>
            <person name="Carapelli A."/>
            <person name="Frati F."/>
            <person name="Nardi F."/>
        </authorList>
    </citation>
    <scope>NUCLEOTIDE SEQUENCE [LARGE SCALE GENOMIC DNA]</scope>
    <source>
        <strain evidence="3">DMR45628</strain>
    </source>
</reference>
<evidence type="ECO:0000256" key="1">
    <source>
        <dbReference type="ARBA" id="ARBA00023157"/>
    </source>
</evidence>